<evidence type="ECO:0000313" key="2">
    <source>
        <dbReference type="EMBL" id="ARF09656.1"/>
    </source>
</evidence>
<dbReference type="Pfam" id="PF02136">
    <property type="entry name" value="NTF2"/>
    <property type="match status" value="1"/>
</dbReference>
<reference evidence="2" key="1">
    <citation type="journal article" date="2017" name="Science">
        <title>Giant viruses with an expanded complement of translation system components.</title>
        <authorList>
            <person name="Schulz F."/>
            <person name="Yutin N."/>
            <person name="Ivanova N.N."/>
            <person name="Ortega D.R."/>
            <person name="Lee T.K."/>
            <person name="Vierheilig J."/>
            <person name="Daims H."/>
            <person name="Horn M."/>
            <person name="Wagner M."/>
            <person name="Jensen G.J."/>
            <person name="Kyrpides N.C."/>
            <person name="Koonin E.V."/>
            <person name="Woyke T."/>
        </authorList>
    </citation>
    <scope>NUCLEOTIDE SEQUENCE</scope>
    <source>
        <strain evidence="2">ILV1</strain>
    </source>
</reference>
<dbReference type="PANTHER" id="PTHR12612">
    <property type="entry name" value="NUCLEAR TRANSPORT FACTOR 2"/>
    <property type="match status" value="1"/>
</dbReference>
<name>A0A1V0SD66_9VIRU</name>
<dbReference type="PROSITE" id="PS50177">
    <property type="entry name" value="NTF2_DOMAIN"/>
    <property type="match status" value="1"/>
</dbReference>
<protein>
    <recommendedName>
        <fullName evidence="1">NTF2 domain-containing protein</fullName>
    </recommendedName>
</protein>
<sequence>MSFSLIRKVDPQLVDVRLNYKNIAGDFLTYYYNIYDDDFPRLNNLYYKESQFTFRDKEFYGFSNLMDLIVKTYKIYKFTHSIAHATVQPINNSDLLIVVHGMISVNNSPHFDKYIETILLRRDDSNRFMILNTIFKLV</sequence>
<dbReference type="InterPro" id="IPR032710">
    <property type="entry name" value="NTF2-like_dom_sf"/>
</dbReference>
<dbReference type="Gene3D" id="3.10.450.50">
    <property type="match status" value="1"/>
</dbReference>
<dbReference type="InterPro" id="IPR045875">
    <property type="entry name" value="NTF2"/>
</dbReference>
<feature type="domain" description="NTF2" evidence="1">
    <location>
        <begin position="23"/>
        <end position="137"/>
    </location>
</feature>
<organism evidence="2">
    <name type="scientific">Indivirus ILV1</name>
    <dbReference type="NCBI Taxonomy" id="1977633"/>
    <lineage>
        <taxon>Viruses</taxon>
        <taxon>Varidnaviria</taxon>
        <taxon>Bamfordvirae</taxon>
        <taxon>Nucleocytoviricota</taxon>
        <taxon>Megaviricetes</taxon>
        <taxon>Imitervirales</taxon>
        <taxon>Mimiviridae</taxon>
        <taxon>Klosneuvirinae</taxon>
        <taxon>Indivirus</taxon>
    </lineage>
</organism>
<gene>
    <name evidence="2" type="ORF">Indivirus_2_35</name>
</gene>
<accession>A0A1V0SD66</accession>
<proteinExistence type="predicted"/>
<evidence type="ECO:0000259" key="1">
    <source>
        <dbReference type="PROSITE" id="PS50177"/>
    </source>
</evidence>
<dbReference type="EMBL" id="KY684086">
    <property type="protein sequence ID" value="ARF09656.1"/>
    <property type="molecule type" value="Genomic_DNA"/>
</dbReference>
<dbReference type="InterPro" id="IPR002075">
    <property type="entry name" value="NTF2_dom"/>
</dbReference>
<dbReference type="SUPFAM" id="SSF54427">
    <property type="entry name" value="NTF2-like"/>
    <property type="match status" value="1"/>
</dbReference>
<dbReference type="InterPro" id="IPR018222">
    <property type="entry name" value="Nuclear_transport_factor_2_euk"/>
</dbReference>